<name>A0A5B7GWX3_PORTR</name>
<gene>
    <name evidence="1" type="ORF">E2C01_055167</name>
</gene>
<proteinExistence type="predicted"/>
<reference evidence="1 2" key="1">
    <citation type="submission" date="2019-05" db="EMBL/GenBank/DDBJ databases">
        <title>Another draft genome of Portunus trituberculatus and its Hox gene families provides insights of decapod evolution.</title>
        <authorList>
            <person name="Jeong J.-H."/>
            <person name="Song I."/>
            <person name="Kim S."/>
            <person name="Choi T."/>
            <person name="Kim D."/>
            <person name="Ryu S."/>
            <person name="Kim W."/>
        </authorList>
    </citation>
    <scope>NUCLEOTIDE SEQUENCE [LARGE SCALE GENOMIC DNA]</scope>
    <source>
        <tissue evidence="1">Muscle</tissue>
    </source>
</reference>
<dbReference type="Proteomes" id="UP000324222">
    <property type="component" value="Unassembled WGS sequence"/>
</dbReference>
<keyword evidence="2" id="KW-1185">Reference proteome</keyword>
<accession>A0A5B7GWX3</accession>
<protein>
    <submittedName>
        <fullName evidence="1">Uncharacterized protein</fullName>
    </submittedName>
</protein>
<organism evidence="1 2">
    <name type="scientific">Portunus trituberculatus</name>
    <name type="common">Swimming crab</name>
    <name type="synonym">Neptunus trituberculatus</name>
    <dbReference type="NCBI Taxonomy" id="210409"/>
    <lineage>
        <taxon>Eukaryota</taxon>
        <taxon>Metazoa</taxon>
        <taxon>Ecdysozoa</taxon>
        <taxon>Arthropoda</taxon>
        <taxon>Crustacea</taxon>
        <taxon>Multicrustacea</taxon>
        <taxon>Malacostraca</taxon>
        <taxon>Eumalacostraca</taxon>
        <taxon>Eucarida</taxon>
        <taxon>Decapoda</taxon>
        <taxon>Pleocyemata</taxon>
        <taxon>Brachyura</taxon>
        <taxon>Eubrachyura</taxon>
        <taxon>Portunoidea</taxon>
        <taxon>Portunidae</taxon>
        <taxon>Portuninae</taxon>
        <taxon>Portunus</taxon>
    </lineage>
</organism>
<evidence type="ECO:0000313" key="2">
    <source>
        <dbReference type="Proteomes" id="UP000324222"/>
    </source>
</evidence>
<dbReference type="AlphaFoldDB" id="A0A5B7GWX3"/>
<evidence type="ECO:0000313" key="1">
    <source>
        <dbReference type="EMBL" id="MPC61104.1"/>
    </source>
</evidence>
<dbReference type="EMBL" id="VSRR010018216">
    <property type="protein sequence ID" value="MPC61104.1"/>
    <property type="molecule type" value="Genomic_DNA"/>
</dbReference>
<sequence length="133" mass="15540">MNESFKTVFTEEEKFAEPNRTLHCQALQELCIILSLNVTITTLLRKSSTEEQDEGMLDGIHFPLNDRNDIPSLESKLLDPSKENKVVESVHKYLDYKHSTAASVEIIMKEWFCTQQQQQLQQQQQQQQQMRVI</sequence>
<comment type="caution">
    <text evidence="1">The sequence shown here is derived from an EMBL/GenBank/DDBJ whole genome shotgun (WGS) entry which is preliminary data.</text>
</comment>